<accession>A0A5S4END5</accession>
<evidence type="ECO:0000313" key="2">
    <source>
        <dbReference type="EMBL" id="TMQ76927.1"/>
    </source>
</evidence>
<dbReference type="Proteomes" id="UP000306324">
    <property type="component" value="Unassembled WGS sequence"/>
</dbReference>
<feature type="region of interest" description="Disordered" evidence="1">
    <location>
        <begin position="1"/>
        <end position="64"/>
    </location>
</feature>
<sequence>MSPHPAGDCRETRGVLGNGCRPRGRAEVPEMLGQVSPGDAPVYTDTAPPPQTGDCLEPSPQRAPPVLAQRDCRKNLQPATICLAKQHDFFII</sequence>
<evidence type="ECO:0000313" key="3">
    <source>
        <dbReference type="Proteomes" id="UP000306324"/>
    </source>
</evidence>
<protein>
    <submittedName>
        <fullName evidence="2">Uncharacterized protein</fullName>
    </submittedName>
</protein>
<dbReference type="EMBL" id="SWAD01000037">
    <property type="protein sequence ID" value="TMQ76927.1"/>
    <property type="molecule type" value="Genomic_DNA"/>
</dbReference>
<name>A0A5S4END5_9PROT</name>
<comment type="caution">
    <text evidence="2">The sequence shown here is derived from an EMBL/GenBank/DDBJ whole genome shotgun (WGS) entry which is preliminary data.</text>
</comment>
<organism evidence="2 3">
    <name type="scientific">Candidatus Accumulibacter phosphatis</name>
    <dbReference type="NCBI Taxonomy" id="327160"/>
    <lineage>
        <taxon>Bacteria</taxon>
        <taxon>Pseudomonadati</taxon>
        <taxon>Pseudomonadota</taxon>
        <taxon>Betaproteobacteria</taxon>
        <taxon>Candidatus Accumulibacter</taxon>
    </lineage>
</organism>
<evidence type="ECO:0000256" key="1">
    <source>
        <dbReference type="SAM" id="MobiDB-lite"/>
    </source>
</evidence>
<gene>
    <name evidence="2" type="ORF">ACCUM_3800</name>
</gene>
<reference evidence="2 3" key="1">
    <citation type="submission" date="2019-04" db="EMBL/GenBank/DDBJ databases">
        <title>A novel phosphate-accumulating bacterium identified in bioreactor for phosphate removal from wastewater.</title>
        <authorList>
            <person name="Kotlyarov R.Y."/>
            <person name="Beletsky A.V."/>
            <person name="Kallistova A.Y."/>
            <person name="Dorofeev A.G."/>
            <person name="Nikolaev Y.Y."/>
            <person name="Pimenov N.V."/>
            <person name="Ravin N.V."/>
            <person name="Mardanov A.V."/>
        </authorList>
    </citation>
    <scope>NUCLEOTIDE SEQUENCE [LARGE SCALE GENOMIC DNA]</scope>
    <source>
        <strain evidence="2 3">Bin19</strain>
    </source>
</reference>
<dbReference type="AlphaFoldDB" id="A0A5S4END5"/>
<proteinExistence type="predicted"/>
<keyword evidence="3" id="KW-1185">Reference proteome</keyword>